<sequence length="319" mass="34950">MADPYYPRAPPEFDRQVSSYPKLYRPVVSNDDHHHHHGPFVPVPLSDVITEQPIQSYGSQISTGLPVTFGTSSSSRPGQASSMMSPTQIGIPLPGLEILDRIPFLKVHDLGLFSGGSICSPGYRIHNMQGDMVLRGKTDTLFCPFDSKHKSVFIKDLNEEVIFQVKFTPSICECDSEEKRCFAVFSPVYENPFGAVMFEAGQLKYSLKILNALEGETFAVQFLGSSDISIKGADGTIVAIINIQRKRGETLKYTLTFTEEISSANKALFLGCIVTLDLVSCEADCSKCICLSPFLVGCLTILGLTLFSHTATTKTSSIK</sequence>
<reference evidence="1" key="1">
    <citation type="submission" date="2021-06" db="EMBL/GenBank/DDBJ databases">
        <authorList>
            <person name="Hodson N. C."/>
            <person name="Mongue J. A."/>
            <person name="Jaron S. K."/>
        </authorList>
    </citation>
    <scope>NUCLEOTIDE SEQUENCE</scope>
</reference>
<keyword evidence="2" id="KW-1185">Reference proteome</keyword>
<dbReference type="EMBL" id="CAJVCH010374417">
    <property type="protein sequence ID" value="CAG7816587.1"/>
    <property type="molecule type" value="Genomic_DNA"/>
</dbReference>
<dbReference type="AlphaFoldDB" id="A0A8J2KP19"/>
<dbReference type="OrthoDB" id="10378541at2759"/>
<gene>
    <name evidence="1" type="ORF">AFUS01_LOCUS27202</name>
</gene>
<evidence type="ECO:0008006" key="3">
    <source>
        <dbReference type="Google" id="ProtNLM"/>
    </source>
</evidence>
<evidence type="ECO:0000313" key="1">
    <source>
        <dbReference type="EMBL" id="CAG7816587.1"/>
    </source>
</evidence>
<dbReference type="Proteomes" id="UP000708208">
    <property type="component" value="Unassembled WGS sequence"/>
</dbReference>
<accession>A0A8J2KP19</accession>
<protein>
    <recommendedName>
        <fullName evidence="3">Phospholipid scramblase</fullName>
    </recommendedName>
</protein>
<organism evidence="1 2">
    <name type="scientific">Allacma fusca</name>
    <dbReference type="NCBI Taxonomy" id="39272"/>
    <lineage>
        <taxon>Eukaryota</taxon>
        <taxon>Metazoa</taxon>
        <taxon>Ecdysozoa</taxon>
        <taxon>Arthropoda</taxon>
        <taxon>Hexapoda</taxon>
        <taxon>Collembola</taxon>
        <taxon>Symphypleona</taxon>
        <taxon>Sminthuridae</taxon>
        <taxon>Allacma</taxon>
    </lineage>
</organism>
<comment type="caution">
    <text evidence="1">The sequence shown here is derived from an EMBL/GenBank/DDBJ whole genome shotgun (WGS) entry which is preliminary data.</text>
</comment>
<name>A0A8J2KP19_9HEXA</name>
<evidence type="ECO:0000313" key="2">
    <source>
        <dbReference type="Proteomes" id="UP000708208"/>
    </source>
</evidence>
<proteinExistence type="predicted"/>